<evidence type="ECO:0000313" key="10">
    <source>
        <dbReference type="EMBL" id="ADY60071.1"/>
    </source>
</evidence>
<dbReference type="PRINTS" id="PR00956">
    <property type="entry name" value="FLGMOTORFLIN"/>
</dbReference>
<reference evidence="11" key="1">
    <citation type="submission" date="2011-02" db="EMBL/GenBank/DDBJ databases">
        <title>The complete genome of Planctomyces brasiliensis DSM 5305.</title>
        <authorList>
            <person name="Lucas S."/>
            <person name="Copeland A."/>
            <person name="Lapidus A."/>
            <person name="Bruce D."/>
            <person name="Goodwin L."/>
            <person name="Pitluck S."/>
            <person name="Kyrpides N."/>
            <person name="Mavromatis K."/>
            <person name="Pagani I."/>
            <person name="Ivanova N."/>
            <person name="Ovchinnikova G."/>
            <person name="Lu M."/>
            <person name="Detter J.C."/>
            <person name="Han C."/>
            <person name="Land M."/>
            <person name="Hauser L."/>
            <person name="Markowitz V."/>
            <person name="Cheng J.-F."/>
            <person name="Hugenholtz P."/>
            <person name="Woyke T."/>
            <person name="Wu D."/>
            <person name="Tindall B."/>
            <person name="Pomrenke H.G."/>
            <person name="Brambilla E."/>
            <person name="Klenk H.-P."/>
            <person name="Eisen J.A."/>
        </authorList>
    </citation>
    <scope>NUCLEOTIDE SEQUENCE [LARGE SCALE GENOMIC DNA]</scope>
    <source>
        <strain evidence="11">ATCC 49424 / DSM 5305 / JCM 21570 / NBRC 103401 / IFAM 1448</strain>
    </source>
</reference>
<evidence type="ECO:0000259" key="9">
    <source>
        <dbReference type="Pfam" id="PF01052"/>
    </source>
</evidence>
<keyword evidence="4" id="KW-1003">Cell membrane</keyword>
<keyword evidence="10" id="KW-0282">Flagellum</keyword>
<dbReference type="Gene3D" id="2.30.330.10">
    <property type="entry name" value="SpoA-like"/>
    <property type="match status" value="1"/>
</dbReference>
<dbReference type="InterPro" id="IPR051469">
    <property type="entry name" value="FliN/MopA/SpaO"/>
</dbReference>
<dbReference type="GO" id="GO:0003774">
    <property type="term" value="F:cytoskeletal motor activity"/>
    <property type="evidence" value="ECO:0007669"/>
    <property type="project" value="InterPro"/>
</dbReference>
<keyword evidence="6" id="KW-0283">Flagellar rotation</keyword>
<protein>
    <recommendedName>
        <fullName evidence="3">Flagellar motor switch protein FliN</fullName>
    </recommendedName>
</protein>
<comment type="similarity">
    <text evidence="2">Belongs to the FliN/MopA/SpaO family.</text>
</comment>
<dbReference type="PANTHER" id="PTHR43484:SF1">
    <property type="entry name" value="FLAGELLAR MOTOR SWITCH PROTEIN FLIN"/>
    <property type="match status" value="1"/>
</dbReference>
<evidence type="ECO:0000256" key="2">
    <source>
        <dbReference type="ARBA" id="ARBA00009226"/>
    </source>
</evidence>
<evidence type="ECO:0000256" key="1">
    <source>
        <dbReference type="ARBA" id="ARBA00004413"/>
    </source>
</evidence>
<dbReference type="GO" id="GO:0005886">
    <property type="term" value="C:plasma membrane"/>
    <property type="evidence" value="ECO:0007669"/>
    <property type="project" value="UniProtKB-SubCell"/>
</dbReference>
<dbReference type="GO" id="GO:0071973">
    <property type="term" value="P:bacterial-type flagellum-dependent cell motility"/>
    <property type="evidence" value="ECO:0007669"/>
    <property type="project" value="InterPro"/>
</dbReference>
<evidence type="ECO:0000256" key="5">
    <source>
        <dbReference type="ARBA" id="ARBA00022500"/>
    </source>
</evidence>
<gene>
    <name evidence="10" type="ordered locus">Plabr_2470</name>
</gene>
<dbReference type="Pfam" id="PF01052">
    <property type="entry name" value="FliMN_C"/>
    <property type="match status" value="1"/>
</dbReference>
<dbReference type="InterPro" id="IPR036429">
    <property type="entry name" value="SpoA-like_sf"/>
</dbReference>
<proteinExistence type="inferred from homology"/>
<dbReference type="Proteomes" id="UP000006860">
    <property type="component" value="Chromosome"/>
</dbReference>
<keyword evidence="10" id="KW-0969">Cilium</keyword>
<evidence type="ECO:0000256" key="8">
    <source>
        <dbReference type="SAM" id="MobiDB-lite"/>
    </source>
</evidence>
<evidence type="ECO:0000256" key="3">
    <source>
        <dbReference type="ARBA" id="ARBA00021897"/>
    </source>
</evidence>
<dbReference type="InterPro" id="IPR001172">
    <property type="entry name" value="FliN_T3SS_HrcQb"/>
</dbReference>
<dbReference type="InterPro" id="IPR012826">
    <property type="entry name" value="FliN"/>
</dbReference>
<comment type="subcellular location">
    <subcellularLocation>
        <location evidence="1">Cell membrane</location>
        <topology evidence="1">Peripheral membrane protein</topology>
        <orientation evidence="1">Cytoplasmic side</orientation>
    </subcellularLocation>
</comment>
<sequence>MAGDDDLLDPSEIEALLAQANGGQPPAPPQRDSSEDSAAEESADSGSASSSSGEAGGLLDAGDIDALLREHGSKQSGPSAGGPAPSSGRSSSGSRTPHHTEELLSEAEASLAAALAPNLGGNSKGHDMSGAVPLGLQELVNSLGAQERAELEMLQDVELDLRIELGRADLLIEEVVSLKTGSVVPLDKLAGDPVDILVNGRLIARGEVLVLNDNFCVRVAEILTPKE</sequence>
<dbReference type="OrthoDB" id="9773459at2"/>
<dbReference type="AlphaFoldDB" id="F0SNZ5"/>
<keyword evidence="5" id="KW-0145">Chemotaxis</keyword>
<dbReference type="InterPro" id="IPR001543">
    <property type="entry name" value="FliN-like_C"/>
</dbReference>
<name>F0SNZ5_RUBBR</name>
<feature type="compositionally biased region" description="Acidic residues" evidence="8">
    <location>
        <begin position="1"/>
        <end position="12"/>
    </location>
</feature>
<dbReference type="GO" id="GO:0006935">
    <property type="term" value="P:chemotaxis"/>
    <property type="evidence" value="ECO:0007669"/>
    <property type="project" value="UniProtKB-KW"/>
</dbReference>
<keyword evidence="10" id="KW-0966">Cell projection</keyword>
<feature type="compositionally biased region" description="Low complexity" evidence="8">
    <location>
        <begin position="44"/>
        <end position="65"/>
    </location>
</feature>
<organism evidence="10 11">
    <name type="scientific">Rubinisphaera brasiliensis (strain ATCC 49424 / DSM 5305 / JCM 21570 / IAM 15109 / NBRC 103401 / IFAM 1448)</name>
    <name type="common">Planctomyces brasiliensis</name>
    <dbReference type="NCBI Taxonomy" id="756272"/>
    <lineage>
        <taxon>Bacteria</taxon>
        <taxon>Pseudomonadati</taxon>
        <taxon>Planctomycetota</taxon>
        <taxon>Planctomycetia</taxon>
        <taxon>Planctomycetales</taxon>
        <taxon>Planctomycetaceae</taxon>
        <taxon>Rubinisphaera</taxon>
    </lineage>
</organism>
<dbReference type="SUPFAM" id="SSF101801">
    <property type="entry name" value="Surface presentation of antigens (SPOA)"/>
    <property type="match status" value="1"/>
</dbReference>
<dbReference type="RefSeq" id="WP_013628795.1">
    <property type="nucleotide sequence ID" value="NC_015174.1"/>
</dbReference>
<dbReference type="EMBL" id="CP002546">
    <property type="protein sequence ID" value="ADY60071.1"/>
    <property type="molecule type" value="Genomic_DNA"/>
</dbReference>
<evidence type="ECO:0000313" key="11">
    <source>
        <dbReference type="Proteomes" id="UP000006860"/>
    </source>
</evidence>
<keyword evidence="11" id="KW-1185">Reference proteome</keyword>
<feature type="compositionally biased region" description="Low complexity" evidence="8">
    <location>
        <begin position="76"/>
        <end position="95"/>
    </location>
</feature>
<evidence type="ECO:0000256" key="6">
    <source>
        <dbReference type="ARBA" id="ARBA00022779"/>
    </source>
</evidence>
<dbReference type="STRING" id="756272.Plabr_2470"/>
<feature type="domain" description="Flagellar motor switch protein FliN-like C-terminal" evidence="9">
    <location>
        <begin position="153"/>
        <end position="223"/>
    </location>
</feature>
<dbReference type="PANTHER" id="PTHR43484">
    <property type="match status" value="1"/>
</dbReference>
<dbReference type="HOGENOM" id="CLU_1297808_0_0_0"/>
<keyword evidence="7" id="KW-0472">Membrane</keyword>
<feature type="region of interest" description="Disordered" evidence="8">
    <location>
        <begin position="1"/>
        <end position="104"/>
    </location>
</feature>
<accession>F0SNZ5</accession>
<dbReference type="eggNOG" id="COG1886">
    <property type="taxonomic scope" value="Bacteria"/>
</dbReference>
<evidence type="ECO:0000256" key="4">
    <source>
        <dbReference type="ARBA" id="ARBA00022475"/>
    </source>
</evidence>
<dbReference type="NCBIfam" id="TIGR02480">
    <property type="entry name" value="fliN"/>
    <property type="match status" value="1"/>
</dbReference>
<dbReference type="GO" id="GO:0009425">
    <property type="term" value="C:bacterial-type flagellum basal body"/>
    <property type="evidence" value="ECO:0007669"/>
    <property type="project" value="InterPro"/>
</dbReference>
<dbReference type="KEGG" id="pbs:Plabr_2470"/>
<evidence type="ECO:0000256" key="7">
    <source>
        <dbReference type="ARBA" id="ARBA00023136"/>
    </source>
</evidence>